<protein>
    <recommendedName>
        <fullName evidence="2">Putative adhesin Stv domain-containing protein</fullName>
    </recommendedName>
</protein>
<dbReference type="EMBL" id="MN739974">
    <property type="protein sequence ID" value="QHT80764.1"/>
    <property type="molecule type" value="Genomic_DNA"/>
</dbReference>
<feature type="compositionally biased region" description="Basic residues" evidence="1">
    <location>
        <begin position="398"/>
        <end position="410"/>
    </location>
</feature>
<evidence type="ECO:0000256" key="1">
    <source>
        <dbReference type="SAM" id="MobiDB-lite"/>
    </source>
</evidence>
<dbReference type="InterPro" id="IPR049002">
    <property type="entry name" value="Stv"/>
</dbReference>
<dbReference type="Pfam" id="PF21527">
    <property type="entry name" value="Stv"/>
    <property type="match status" value="1"/>
</dbReference>
<reference evidence="3" key="1">
    <citation type="journal article" date="2020" name="Nature">
        <title>Giant virus diversity and host interactions through global metagenomics.</title>
        <authorList>
            <person name="Schulz F."/>
            <person name="Roux S."/>
            <person name="Paez-Espino D."/>
            <person name="Jungbluth S."/>
            <person name="Walsh D.A."/>
            <person name="Denef V.J."/>
            <person name="McMahon K.D."/>
            <person name="Konstantinidis K.T."/>
            <person name="Eloe-Fadrosh E.A."/>
            <person name="Kyrpides N.C."/>
            <person name="Woyke T."/>
        </authorList>
    </citation>
    <scope>NUCLEOTIDE SEQUENCE</scope>
    <source>
        <strain evidence="3">GVMAG-M-3300023184-121</strain>
    </source>
</reference>
<evidence type="ECO:0000259" key="2">
    <source>
        <dbReference type="Pfam" id="PF21527"/>
    </source>
</evidence>
<proteinExistence type="predicted"/>
<feature type="region of interest" description="Disordered" evidence="1">
    <location>
        <begin position="387"/>
        <end position="410"/>
    </location>
</feature>
<evidence type="ECO:0000313" key="3">
    <source>
        <dbReference type="EMBL" id="QHT80764.1"/>
    </source>
</evidence>
<accession>A0A6C0HK13</accession>
<sequence>MAYLIGGHGGETPDRTFTVPDGCTIVVYKHSYESIMTAEQRKLIYNLMMLPEEVIKNPVEHSYDIIKAFGSVAIYKAGDQCPYFYYTTINCFPSEQPYDRCLIYPGSGINDIIKMKQKYLDGIEMKILNLSKSTTNSLDDIIDTVAYFYRDSIYPTQEHVEKYIKYLIERFLHTTNKSSNIKASNLDGYQTKLIQRILKYITEASFINPTQEMLCEIFPGVYYNFVCRYTEGTHNINEYNRNLGKYQTKRNTLRNPKLIRSPALISNVEHPLSESTPLLTNISEKLLTGRIAETEKRKKYIRNYYTNPRYLSDTKEKLKIMRENINNLDEELIAAFEELIAAFEESPNHTNSRYVSNKKEKLNKTRENRKRYVQEIKNLEELIAAFEKSPNHTGGKTRYVKGGRNKTRKR</sequence>
<dbReference type="AlphaFoldDB" id="A0A6C0HK13"/>
<name>A0A6C0HK13_9ZZZZ</name>
<feature type="domain" description="Putative adhesin Stv" evidence="2">
    <location>
        <begin position="4"/>
        <end position="147"/>
    </location>
</feature>
<organism evidence="3">
    <name type="scientific">viral metagenome</name>
    <dbReference type="NCBI Taxonomy" id="1070528"/>
    <lineage>
        <taxon>unclassified sequences</taxon>
        <taxon>metagenomes</taxon>
        <taxon>organismal metagenomes</taxon>
    </lineage>
</organism>